<gene>
    <name evidence="5" type="primary">vapC</name>
    <name evidence="7" type="ORF">OP10G_2292</name>
</gene>
<evidence type="ECO:0000256" key="5">
    <source>
        <dbReference type="HAMAP-Rule" id="MF_00265"/>
    </source>
</evidence>
<dbReference type="eggNOG" id="COG1848">
    <property type="taxonomic scope" value="Bacteria"/>
</dbReference>
<evidence type="ECO:0000256" key="3">
    <source>
        <dbReference type="ARBA" id="ARBA00022723"/>
    </source>
</evidence>
<keyword evidence="3 5" id="KW-0479">Metal-binding</keyword>
<dbReference type="SUPFAM" id="SSF88723">
    <property type="entry name" value="PIN domain-like"/>
    <property type="match status" value="1"/>
</dbReference>
<comment type="cofactor">
    <cofactor evidence="5">
        <name>Mg(2+)</name>
        <dbReference type="ChEBI" id="CHEBI:18420"/>
    </cofactor>
</comment>
<dbReference type="KEGG" id="fgi:OP10G_2292"/>
<evidence type="ECO:0000313" key="8">
    <source>
        <dbReference type="Proteomes" id="UP000027982"/>
    </source>
</evidence>
<dbReference type="HOGENOM" id="CLU_161973_0_0_0"/>
<evidence type="ECO:0000256" key="2">
    <source>
        <dbReference type="ARBA" id="ARBA00022722"/>
    </source>
</evidence>
<dbReference type="HAMAP" id="MF_00265">
    <property type="entry name" value="VapC_Nob1"/>
    <property type="match status" value="1"/>
</dbReference>
<comment type="function">
    <text evidence="5">Toxic component of a toxin-antitoxin (TA) system. An RNase.</text>
</comment>
<feature type="binding site" evidence="5">
    <location>
        <position position="90"/>
    </location>
    <ligand>
        <name>Mg(2+)</name>
        <dbReference type="ChEBI" id="CHEBI:18420"/>
    </ligand>
</feature>
<dbReference type="AlphaFoldDB" id="A0A068NSC9"/>
<dbReference type="Pfam" id="PF01850">
    <property type="entry name" value="PIN"/>
    <property type="match status" value="1"/>
</dbReference>
<dbReference type="GO" id="GO:0090729">
    <property type="term" value="F:toxin activity"/>
    <property type="evidence" value="ECO:0007669"/>
    <property type="project" value="UniProtKB-KW"/>
</dbReference>
<dbReference type="GO" id="GO:0016787">
    <property type="term" value="F:hydrolase activity"/>
    <property type="evidence" value="ECO:0007669"/>
    <property type="project" value="UniProtKB-KW"/>
</dbReference>
<comment type="similarity">
    <text evidence="5">Belongs to the PINc/VapC protein family.</text>
</comment>
<sequence>MYLVGADHPHKSTAAALVQRLVIGRQRLVTDAEVFQEILHRYVSIRRLEAIQPAFDLLSSLVDEVYPIDLEVVSAAKSLVLSYQGLSARDGIHIAVMARHEVSRIVSFDDGFDRVPGIERLCTL</sequence>
<dbReference type="InterPro" id="IPR002716">
    <property type="entry name" value="PIN_dom"/>
</dbReference>
<evidence type="ECO:0000313" key="7">
    <source>
        <dbReference type="EMBL" id="AIE85660.1"/>
    </source>
</evidence>
<feature type="domain" description="PIN" evidence="6">
    <location>
        <begin position="2"/>
        <end position="116"/>
    </location>
</feature>
<dbReference type="CDD" id="cd09854">
    <property type="entry name" value="PIN_VapC-like"/>
    <property type="match status" value="1"/>
</dbReference>
<keyword evidence="5" id="KW-0800">Toxin</keyword>
<dbReference type="PANTHER" id="PTHR38826">
    <property type="entry name" value="RIBONUCLEASE VAPC13"/>
    <property type="match status" value="1"/>
</dbReference>
<keyword evidence="1 5" id="KW-1277">Toxin-antitoxin system</keyword>
<dbReference type="Proteomes" id="UP000027982">
    <property type="component" value="Chromosome"/>
</dbReference>
<dbReference type="EC" id="3.1.-.-" evidence="5"/>
<keyword evidence="8" id="KW-1185">Reference proteome</keyword>
<dbReference type="Gene3D" id="3.40.50.1010">
    <property type="entry name" value="5'-nuclease"/>
    <property type="match status" value="1"/>
</dbReference>
<dbReference type="GO" id="GO:0004540">
    <property type="term" value="F:RNA nuclease activity"/>
    <property type="evidence" value="ECO:0007669"/>
    <property type="project" value="InterPro"/>
</dbReference>
<dbReference type="STRING" id="661478.OP10G_2292"/>
<keyword evidence="2 5" id="KW-0540">Nuclease</keyword>
<protein>
    <recommendedName>
        <fullName evidence="5">Ribonuclease VapC</fullName>
        <shortName evidence="5">RNase VapC</shortName>
        <ecNumber evidence="5">3.1.-.-</ecNumber>
    </recommendedName>
    <alternativeName>
        <fullName evidence="5">Toxin VapC</fullName>
    </alternativeName>
</protein>
<reference evidence="7 8" key="1">
    <citation type="journal article" date="2014" name="PLoS ONE">
        <title>The first complete genome sequence of the class fimbriimonadia in the phylum armatimonadetes.</title>
        <authorList>
            <person name="Hu Z.Y."/>
            <person name="Wang Y.Z."/>
            <person name="Im W.T."/>
            <person name="Wang S.Y."/>
            <person name="Zhao G.P."/>
            <person name="Zheng H.J."/>
            <person name="Quan Z.X."/>
        </authorList>
    </citation>
    <scope>NUCLEOTIDE SEQUENCE [LARGE SCALE GENOMIC DNA]</scope>
    <source>
        <strain evidence="7">Gsoil 348</strain>
    </source>
</reference>
<dbReference type="InterPro" id="IPR022907">
    <property type="entry name" value="VapC_family"/>
</dbReference>
<dbReference type="EMBL" id="CP007139">
    <property type="protein sequence ID" value="AIE85660.1"/>
    <property type="molecule type" value="Genomic_DNA"/>
</dbReference>
<dbReference type="InterPro" id="IPR052106">
    <property type="entry name" value="PINc/VapC_TA"/>
</dbReference>
<comment type="caution">
    <text evidence="5">Lacks conserved residue(s) required for the propagation of feature annotation.</text>
</comment>
<proteinExistence type="inferred from homology"/>
<evidence type="ECO:0000256" key="1">
    <source>
        <dbReference type="ARBA" id="ARBA00022649"/>
    </source>
</evidence>
<evidence type="ECO:0000259" key="6">
    <source>
        <dbReference type="Pfam" id="PF01850"/>
    </source>
</evidence>
<keyword evidence="4 5" id="KW-0378">Hydrolase</keyword>
<accession>A0A068NSC9</accession>
<keyword evidence="5" id="KW-0460">Magnesium</keyword>
<dbReference type="GO" id="GO:0000287">
    <property type="term" value="F:magnesium ion binding"/>
    <property type="evidence" value="ECO:0007669"/>
    <property type="project" value="UniProtKB-UniRule"/>
</dbReference>
<name>A0A068NSC9_FIMGI</name>
<organism evidence="7 8">
    <name type="scientific">Fimbriimonas ginsengisoli Gsoil 348</name>
    <dbReference type="NCBI Taxonomy" id="661478"/>
    <lineage>
        <taxon>Bacteria</taxon>
        <taxon>Bacillati</taxon>
        <taxon>Armatimonadota</taxon>
        <taxon>Fimbriimonadia</taxon>
        <taxon>Fimbriimonadales</taxon>
        <taxon>Fimbriimonadaceae</taxon>
        <taxon>Fimbriimonas</taxon>
    </lineage>
</organism>
<dbReference type="InterPro" id="IPR029060">
    <property type="entry name" value="PIN-like_dom_sf"/>
</dbReference>
<evidence type="ECO:0000256" key="4">
    <source>
        <dbReference type="ARBA" id="ARBA00022801"/>
    </source>
</evidence>
<dbReference type="PANTHER" id="PTHR38826:SF5">
    <property type="entry name" value="RIBONUCLEASE VAPC13"/>
    <property type="match status" value="1"/>
</dbReference>